<accession>A0A3N2DDC1</accession>
<organism evidence="2 3">
    <name type="scientific">Salana multivorans</name>
    <dbReference type="NCBI Taxonomy" id="120377"/>
    <lineage>
        <taxon>Bacteria</taxon>
        <taxon>Bacillati</taxon>
        <taxon>Actinomycetota</taxon>
        <taxon>Actinomycetes</taxon>
        <taxon>Micrococcales</taxon>
        <taxon>Beutenbergiaceae</taxon>
        <taxon>Salana</taxon>
    </lineage>
</organism>
<proteinExistence type="predicted"/>
<feature type="compositionally biased region" description="Basic and acidic residues" evidence="1">
    <location>
        <begin position="532"/>
        <end position="547"/>
    </location>
</feature>
<reference evidence="2 3" key="1">
    <citation type="submission" date="2018-11" db="EMBL/GenBank/DDBJ databases">
        <title>Sequencing the genomes of 1000 actinobacteria strains.</title>
        <authorList>
            <person name="Klenk H.-P."/>
        </authorList>
    </citation>
    <scope>NUCLEOTIDE SEQUENCE [LARGE SCALE GENOMIC DNA]</scope>
    <source>
        <strain evidence="2 3">DSM 13521</strain>
    </source>
</reference>
<dbReference type="EMBL" id="RKHQ01000001">
    <property type="protein sequence ID" value="ROR97780.1"/>
    <property type="molecule type" value="Genomic_DNA"/>
</dbReference>
<dbReference type="Proteomes" id="UP000275356">
    <property type="component" value="Unassembled WGS sequence"/>
</dbReference>
<evidence type="ECO:0000313" key="2">
    <source>
        <dbReference type="EMBL" id="ROR97780.1"/>
    </source>
</evidence>
<keyword evidence="3" id="KW-1185">Reference proteome</keyword>
<sequence>MRIRVWAANALSGEVLGELRLAGGGDWSSHLEGGECTASISVGHLLRADGESMDEDAVARVVDLTEPGRRVLLVTDGQRLLGEWLIWERHDDDPGVLTVMGREWTAYPEQRLLSAALSTTDDQLSIAQTLLAEAFTGGQGVQIAIPPAVSGVTRTVDMRAGTPVAENLHTLMAVEDGFDWVVRSSVEWSTDGGRPARVLRSVEWGHPVLARTPESAMLKMGRPGARAGAVMQISRGVDHSRWASRVVGVGAGQVTATADGQPLADAVAVERQRLFSSISDPAEIARLAQGVVDAAQQRDTPTEVKCFADRLAGWILPGDSVRIVAAWTSTQPSGWDAVQRVGEVTFSSSGHEVAEVVIRVADPEERFPWPPTLASNAAGTRGALGGLALGGLFALPPAPSPPTMLTVDERVGVAPGDYAARSEVTFSWVAPTTNVDGSPLTDLAGFDVQWVLDHGKSQLGIVSLGADASSMDAAFSSPGHSVRPMVRAVNSAGLTSDWASIEFLAMSYGELDRAHIWGNLRDSVDELGTRADENAARDDGQDSRLDSLEESDQVTDSEQAIQDGRLDTLEQEKASGADVELDQWRQDQQRRAGDQDLGRRISAAEAAAEKARQEAAAEARRRARLEQARTEAEQKAREYAEAQAEYARQMAEQEQLGRQHSREIGRVRDRVENLEEEVRRAKEGGDNISSWAEKAEADKAAQDGVIGQLLGWIDELFGESNSSQQKGWQHDSWILSLQDLTQSQGTRIGAVEGEVVGARGGWPTLNGRINNAGDRIIAVESEVSTARGTHGSLGSRLTGMDGVSTGLGSRIGAVEGEVVGARGGWPTLNQRINNAGDRIVAAEGKLNDHAGWIDTLWPLLGRMNAAESAISGLSSQMSGKASVSSVNNLASALSTLRDAVAALAAYTGSLRSAINSLHPGTNLPAPPTIPP</sequence>
<evidence type="ECO:0000256" key="1">
    <source>
        <dbReference type="SAM" id="MobiDB-lite"/>
    </source>
</evidence>
<feature type="region of interest" description="Disordered" evidence="1">
    <location>
        <begin position="574"/>
        <end position="598"/>
    </location>
</feature>
<dbReference type="AlphaFoldDB" id="A0A3N2DDC1"/>
<feature type="compositionally biased region" description="Basic and acidic residues" evidence="1">
    <location>
        <begin position="582"/>
        <end position="598"/>
    </location>
</feature>
<dbReference type="OrthoDB" id="3515845at2"/>
<feature type="region of interest" description="Disordered" evidence="1">
    <location>
        <begin position="532"/>
        <end position="560"/>
    </location>
</feature>
<evidence type="ECO:0000313" key="3">
    <source>
        <dbReference type="Proteomes" id="UP000275356"/>
    </source>
</evidence>
<gene>
    <name evidence="2" type="ORF">EDD28_2388</name>
</gene>
<dbReference type="RefSeq" id="WP_148059605.1">
    <property type="nucleotide sequence ID" value="NZ_RKHQ01000001.1"/>
</dbReference>
<protein>
    <submittedName>
        <fullName evidence="2">Uncharacterized protein</fullName>
    </submittedName>
</protein>
<name>A0A3N2DDC1_9MICO</name>
<comment type="caution">
    <text evidence="2">The sequence shown here is derived from an EMBL/GenBank/DDBJ whole genome shotgun (WGS) entry which is preliminary data.</text>
</comment>